<feature type="domain" description="Alcohol dehydrogenase-like C-terminal" evidence="2">
    <location>
        <begin position="181"/>
        <end position="305"/>
    </location>
</feature>
<organism evidence="4 5">
    <name type="scientific">Pseudonocardia humida</name>
    <dbReference type="NCBI Taxonomy" id="2800819"/>
    <lineage>
        <taxon>Bacteria</taxon>
        <taxon>Bacillati</taxon>
        <taxon>Actinomycetota</taxon>
        <taxon>Actinomycetes</taxon>
        <taxon>Pseudonocardiales</taxon>
        <taxon>Pseudonocardiaceae</taxon>
        <taxon>Pseudonocardia</taxon>
    </lineage>
</organism>
<dbReference type="Proteomes" id="UP001165283">
    <property type="component" value="Unassembled WGS sequence"/>
</dbReference>
<proteinExistence type="predicted"/>
<name>A0ABT0ZSR5_9PSEU</name>
<dbReference type="Gene3D" id="3.40.50.720">
    <property type="entry name" value="NAD(P)-binding Rossmann-like Domain"/>
    <property type="match status" value="1"/>
</dbReference>
<dbReference type="CDD" id="cd08262">
    <property type="entry name" value="Zn_ADH8"/>
    <property type="match status" value="1"/>
</dbReference>
<gene>
    <name evidence="4" type="ORF">KDL28_01715</name>
</gene>
<dbReference type="InterPro" id="IPR013154">
    <property type="entry name" value="ADH-like_N"/>
</dbReference>
<dbReference type="PANTHER" id="PTHR43189:SF1">
    <property type="entry name" value="ZINC-TYPE ALCOHOL DEHYDROGENASE-LIKE PROTEIN C1198.01"/>
    <property type="match status" value="1"/>
</dbReference>
<evidence type="ECO:0000313" key="4">
    <source>
        <dbReference type="EMBL" id="MCO1653764.1"/>
    </source>
</evidence>
<comment type="caution">
    <text evidence="4">The sequence shown here is derived from an EMBL/GenBank/DDBJ whole genome shotgun (WGS) entry which is preliminary data.</text>
</comment>
<protein>
    <submittedName>
        <fullName evidence="4">Zinc-binding dehydrogenase</fullName>
    </submittedName>
</protein>
<evidence type="ECO:0000313" key="5">
    <source>
        <dbReference type="Proteomes" id="UP001165283"/>
    </source>
</evidence>
<reference evidence="4" key="1">
    <citation type="submission" date="2021-04" db="EMBL/GenBank/DDBJ databases">
        <title>Pseudonocardia sp. nov., isolated from sandy soil of mangrove forest.</title>
        <authorList>
            <person name="Zan Z."/>
            <person name="Huang R."/>
            <person name="Liu W."/>
        </authorList>
    </citation>
    <scope>NUCLEOTIDE SEQUENCE</scope>
    <source>
        <strain evidence="4">S2-4</strain>
    </source>
</reference>
<evidence type="ECO:0000256" key="1">
    <source>
        <dbReference type="ARBA" id="ARBA00023002"/>
    </source>
</evidence>
<evidence type="ECO:0000259" key="2">
    <source>
        <dbReference type="Pfam" id="PF00107"/>
    </source>
</evidence>
<dbReference type="RefSeq" id="WP_252435352.1">
    <property type="nucleotide sequence ID" value="NZ_JAGSOV010000006.1"/>
</dbReference>
<dbReference type="SUPFAM" id="SSF51735">
    <property type="entry name" value="NAD(P)-binding Rossmann-fold domains"/>
    <property type="match status" value="1"/>
</dbReference>
<dbReference type="EMBL" id="JAGSOV010000006">
    <property type="protein sequence ID" value="MCO1653764.1"/>
    <property type="molecule type" value="Genomic_DNA"/>
</dbReference>
<keyword evidence="1" id="KW-0560">Oxidoreductase</keyword>
<feature type="domain" description="Alcohol dehydrogenase-like N-terminal" evidence="3">
    <location>
        <begin position="23"/>
        <end position="102"/>
    </location>
</feature>
<evidence type="ECO:0000259" key="3">
    <source>
        <dbReference type="Pfam" id="PF08240"/>
    </source>
</evidence>
<accession>A0ABT0ZSR5</accession>
<keyword evidence="5" id="KW-1185">Reference proteome</keyword>
<dbReference type="Pfam" id="PF00107">
    <property type="entry name" value="ADH_zinc_N"/>
    <property type="match status" value="1"/>
</dbReference>
<dbReference type="PANTHER" id="PTHR43189">
    <property type="entry name" value="ZINC-TYPE ALCOHOL DEHYDROGENASE-LIKE PROTEIN C1198.01-RELATED"/>
    <property type="match status" value="1"/>
</dbReference>
<dbReference type="InterPro" id="IPR011032">
    <property type="entry name" value="GroES-like_sf"/>
</dbReference>
<dbReference type="InterPro" id="IPR036291">
    <property type="entry name" value="NAD(P)-bd_dom_sf"/>
</dbReference>
<dbReference type="InterPro" id="IPR013149">
    <property type="entry name" value="ADH-like_C"/>
</dbReference>
<dbReference type="SUPFAM" id="SSF50129">
    <property type="entry name" value="GroES-like"/>
    <property type="match status" value="1"/>
</dbReference>
<dbReference type="Gene3D" id="3.90.180.10">
    <property type="entry name" value="Medium-chain alcohol dehydrogenases, catalytic domain"/>
    <property type="match status" value="1"/>
</dbReference>
<sequence>MRAAVLNSGEILVREDVPEPVPGPGQVLVQVKACGICGSDLHFAKHGADMLALDRTMQGVPRMGGEELDLSRDVYMGHEFAGEVLEAGPGTTAPPAGTLVTAFPVLPRPDGSGIDAIVYSNRIKAGYGERIVLSVPLLQEVPNGLPAHHAALTEPMAVGLHAVNRSGVEAGQKAVVLGCGPVGLAVIGALKVRGVESIVAADFSPARRALAAGLGATDVVDPREETAWARAGTGAPVVVFEAIGVPGILDDILRCAPAQSRVVVVGVCMNADTVNPYFAISKELNLQFVLGYTPEEFAASLRSIAEGEIDVAPLVTARVGLDRVPWAFEALGDPEEHCKIVVEP</sequence>
<dbReference type="Pfam" id="PF08240">
    <property type="entry name" value="ADH_N"/>
    <property type="match status" value="1"/>
</dbReference>